<evidence type="ECO:0000256" key="13">
    <source>
        <dbReference type="SAM" id="Phobius"/>
    </source>
</evidence>
<proteinExistence type="inferred from homology"/>
<evidence type="ECO:0000256" key="1">
    <source>
        <dbReference type="ARBA" id="ARBA00001970"/>
    </source>
</evidence>
<feature type="transmembrane region" description="Helical" evidence="13">
    <location>
        <begin position="45"/>
        <end position="64"/>
    </location>
</feature>
<name>A0ABQ3DZ15_9HYPH</name>
<keyword evidence="7" id="KW-0479">Metal-binding</keyword>
<dbReference type="EMBL" id="BMXE01000001">
    <property type="protein sequence ID" value="GHB20314.1"/>
    <property type="molecule type" value="Genomic_DNA"/>
</dbReference>
<evidence type="ECO:0000313" key="15">
    <source>
        <dbReference type="EMBL" id="GHB20314.1"/>
    </source>
</evidence>
<dbReference type="Gene3D" id="1.20.950.20">
    <property type="entry name" value="Transmembrane di-heme cytochromes, Chain C"/>
    <property type="match status" value="1"/>
</dbReference>
<dbReference type="PANTHER" id="PTHR30529:SF1">
    <property type="entry name" value="CYTOCHROME B561 HOMOLOG 2"/>
    <property type="match status" value="1"/>
</dbReference>
<dbReference type="InterPro" id="IPR052168">
    <property type="entry name" value="Cytochrome_b561_oxidase"/>
</dbReference>
<keyword evidence="16" id="KW-1185">Reference proteome</keyword>
<dbReference type="RefSeq" id="WP_209008772.1">
    <property type="nucleotide sequence ID" value="NZ_BMXE01000001.1"/>
</dbReference>
<reference evidence="16" key="1">
    <citation type="journal article" date="2019" name="Int. J. Syst. Evol. Microbiol.">
        <title>The Global Catalogue of Microorganisms (GCM) 10K type strain sequencing project: providing services to taxonomists for standard genome sequencing and annotation.</title>
        <authorList>
            <consortium name="The Broad Institute Genomics Platform"/>
            <consortium name="The Broad Institute Genome Sequencing Center for Infectious Disease"/>
            <person name="Wu L."/>
            <person name="Ma J."/>
        </authorList>
    </citation>
    <scope>NUCLEOTIDE SEQUENCE [LARGE SCALE GENOMIC DNA]</scope>
    <source>
        <strain evidence="16">KCTC 12861</strain>
    </source>
</reference>
<keyword evidence="4" id="KW-1003">Cell membrane</keyword>
<feature type="transmembrane region" description="Helical" evidence="13">
    <location>
        <begin position="136"/>
        <end position="158"/>
    </location>
</feature>
<evidence type="ECO:0000256" key="7">
    <source>
        <dbReference type="ARBA" id="ARBA00022723"/>
    </source>
</evidence>
<feature type="domain" description="Cytochrome b561 bacterial/Ni-hydrogenase" evidence="14">
    <location>
        <begin position="4"/>
        <end position="173"/>
    </location>
</feature>
<keyword evidence="11 13" id="KW-0472">Membrane</keyword>
<protein>
    <submittedName>
        <fullName evidence="15">Cytochrome b</fullName>
    </submittedName>
</protein>
<keyword evidence="6 13" id="KW-0812">Transmembrane</keyword>
<comment type="subcellular location">
    <subcellularLocation>
        <location evidence="2">Cell membrane</location>
        <topology evidence="2">Multi-pass membrane protein</topology>
    </subcellularLocation>
</comment>
<evidence type="ECO:0000256" key="6">
    <source>
        <dbReference type="ARBA" id="ARBA00022692"/>
    </source>
</evidence>
<keyword evidence="8" id="KW-0249">Electron transport</keyword>
<keyword evidence="5" id="KW-0349">Heme</keyword>
<comment type="cofactor">
    <cofactor evidence="1">
        <name>heme b</name>
        <dbReference type="ChEBI" id="CHEBI:60344"/>
    </cofactor>
</comment>
<feature type="transmembrane region" description="Helical" evidence="13">
    <location>
        <begin position="91"/>
        <end position="116"/>
    </location>
</feature>
<dbReference type="PANTHER" id="PTHR30529">
    <property type="entry name" value="CYTOCHROME B561"/>
    <property type="match status" value="1"/>
</dbReference>
<sequence length="191" mass="20565">MTTRYHPVLVALHWILALMIFMALIVGGPSLAAMDNADPEKLTGMTGHMIWGMTIGALLVLRLITRFITQKPAKADTGKAALNTLAGLTHWAIYALIAGMVFSGLIMASSADLFAITLGGSGSPLPADLTIYPARVVHGIIANALTALLLLHIGGWAFHQFVLRDRLISRMSFGKRKPAPQTQAKQQLLEN</sequence>
<gene>
    <name evidence="15" type="ORF">GCM10007094_05350</name>
</gene>
<comment type="similarity">
    <text evidence="12">Belongs to the cytochrome b561 family.</text>
</comment>
<evidence type="ECO:0000256" key="8">
    <source>
        <dbReference type="ARBA" id="ARBA00022982"/>
    </source>
</evidence>
<evidence type="ECO:0000256" key="12">
    <source>
        <dbReference type="ARBA" id="ARBA00037975"/>
    </source>
</evidence>
<dbReference type="Proteomes" id="UP000637980">
    <property type="component" value="Unassembled WGS sequence"/>
</dbReference>
<accession>A0ABQ3DZ15</accession>
<evidence type="ECO:0000313" key="16">
    <source>
        <dbReference type="Proteomes" id="UP000637980"/>
    </source>
</evidence>
<dbReference type="InterPro" id="IPR011577">
    <property type="entry name" value="Cyt_b561_bac/Ni-Hgenase"/>
</dbReference>
<dbReference type="Pfam" id="PF01292">
    <property type="entry name" value="Ni_hydr_CYTB"/>
    <property type="match status" value="1"/>
</dbReference>
<evidence type="ECO:0000256" key="10">
    <source>
        <dbReference type="ARBA" id="ARBA00023004"/>
    </source>
</evidence>
<evidence type="ECO:0000256" key="5">
    <source>
        <dbReference type="ARBA" id="ARBA00022617"/>
    </source>
</evidence>
<dbReference type="InterPro" id="IPR016174">
    <property type="entry name" value="Di-haem_cyt_TM"/>
</dbReference>
<evidence type="ECO:0000256" key="4">
    <source>
        <dbReference type="ARBA" id="ARBA00022475"/>
    </source>
</evidence>
<organism evidence="15 16">
    <name type="scientific">Pseudovibrio japonicus</name>
    <dbReference type="NCBI Taxonomy" id="366534"/>
    <lineage>
        <taxon>Bacteria</taxon>
        <taxon>Pseudomonadati</taxon>
        <taxon>Pseudomonadota</taxon>
        <taxon>Alphaproteobacteria</taxon>
        <taxon>Hyphomicrobiales</taxon>
        <taxon>Stappiaceae</taxon>
        <taxon>Pseudovibrio</taxon>
    </lineage>
</organism>
<evidence type="ECO:0000256" key="2">
    <source>
        <dbReference type="ARBA" id="ARBA00004651"/>
    </source>
</evidence>
<dbReference type="SUPFAM" id="SSF81342">
    <property type="entry name" value="Transmembrane di-heme cytochromes"/>
    <property type="match status" value="1"/>
</dbReference>
<feature type="transmembrane region" description="Helical" evidence="13">
    <location>
        <begin position="12"/>
        <end position="33"/>
    </location>
</feature>
<evidence type="ECO:0000256" key="9">
    <source>
        <dbReference type="ARBA" id="ARBA00022989"/>
    </source>
</evidence>
<evidence type="ECO:0000256" key="11">
    <source>
        <dbReference type="ARBA" id="ARBA00023136"/>
    </source>
</evidence>
<keyword evidence="9 13" id="KW-1133">Transmembrane helix</keyword>
<keyword evidence="3" id="KW-0813">Transport</keyword>
<evidence type="ECO:0000259" key="14">
    <source>
        <dbReference type="Pfam" id="PF01292"/>
    </source>
</evidence>
<keyword evidence="10" id="KW-0408">Iron</keyword>
<comment type="caution">
    <text evidence="15">The sequence shown here is derived from an EMBL/GenBank/DDBJ whole genome shotgun (WGS) entry which is preliminary data.</text>
</comment>
<evidence type="ECO:0000256" key="3">
    <source>
        <dbReference type="ARBA" id="ARBA00022448"/>
    </source>
</evidence>